<keyword evidence="4" id="KW-0732">Signal</keyword>
<keyword evidence="9" id="KW-1185">Reference proteome</keyword>
<evidence type="ECO:0000259" key="7">
    <source>
        <dbReference type="PROSITE" id="PS51412"/>
    </source>
</evidence>
<dbReference type="InterPro" id="IPR020864">
    <property type="entry name" value="MACPF"/>
</dbReference>
<dbReference type="InterPro" id="IPR020863">
    <property type="entry name" value="MACPF_CS"/>
</dbReference>
<comment type="caution">
    <text evidence="8">The sequence shown here is derived from an EMBL/GenBank/DDBJ whole genome shotgun (WGS) entry which is preliminary data.</text>
</comment>
<proteinExistence type="predicted"/>
<dbReference type="Pfam" id="PF01823">
    <property type="entry name" value="MACPF"/>
    <property type="match status" value="1"/>
</dbReference>
<comment type="subcellular location">
    <subcellularLocation>
        <location evidence="1">Membrane</location>
    </subcellularLocation>
    <subcellularLocation>
        <location evidence="2">Secreted</location>
    </subcellularLocation>
</comment>
<dbReference type="PROSITE" id="PS51412">
    <property type="entry name" value="MACPF_2"/>
    <property type="match status" value="1"/>
</dbReference>
<evidence type="ECO:0000313" key="9">
    <source>
        <dbReference type="Proteomes" id="UP001142055"/>
    </source>
</evidence>
<evidence type="ECO:0000256" key="6">
    <source>
        <dbReference type="ARBA" id="ARBA00023157"/>
    </source>
</evidence>
<keyword evidence="3" id="KW-0964">Secreted</keyword>
<feature type="domain" description="MACPF" evidence="7">
    <location>
        <begin position="1"/>
        <end position="180"/>
    </location>
</feature>
<dbReference type="GO" id="GO:0005576">
    <property type="term" value="C:extracellular region"/>
    <property type="evidence" value="ECO:0007669"/>
    <property type="project" value="UniProtKB-SubCell"/>
</dbReference>
<sequence>MQLRLSPYFESSIDKLPARYEDNPEQYDLLINIFGTHYFEIAKFGGYLYQKTIIENNYLEQSRKEEISANLKLSFDGFFKLGVNMNAEYNQVTEESKKKFSSNTQKNFYNYGGTTKFSTDPDKNYIGKWWSTINKDPWLFGGQLRPIENLVRNATIKREVAKAALLKRIRSYLTDFQNSIKMTPVELNEESKKMLTEIDQYLNNNPSWDARDVLSHGKDIKKLFDRMRIYYDEIKMKAEHSGQGYNA</sequence>
<dbReference type="EMBL" id="JAPWDV010000002">
    <property type="protein sequence ID" value="KAJ6220510.1"/>
    <property type="molecule type" value="Genomic_DNA"/>
</dbReference>
<keyword evidence="6" id="KW-1015">Disulfide bond</keyword>
<dbReference type="GO" id="GO:0051607">
    <property type="term" value="P:defense response to virus"/>
    <property type="evidence" value="ECO:0007669"/>
    <property type="project" value="TreeGrafter"/>
</dbReference>
<dbReference type="Proteomes" id="UP001142055">
    <property type="component" value="Chromosome 2"/>
</dbReference>
<dbReference type="PANTHER" id="PTHR46096:SF3">
    <property type="entry name" value="PERFORIN-1"/>
    <property type="match status" value="1"/>
</dbReference>
<evidence type="ECO:0000313" key="8">
    <source>
        <dbReference type="EMBL" id="KAJ6220510.1"/>
    </source>
</evidence>
<dbReference type="GO" id="GO:0016020">
    <property type="term" value="C:membrane"/>
    <property type="evidence" value="ECO:0007669"/>
    <property type="project" value="UniProtKB-SubCell"/>
</dbReference>
<evidence type="ECO:0000256" key="4">
    <source>
        <dbReference type="ARBA" id="ARBA00022729"/>
    </source>
</evidence>
<dbReference type="AlphaFoldDB" id="A0A9Q0RNF8"/>
<gene>
    <name evidence="8" type="ORF">RDWZM_006322</name>
</gene>
<dbReference type="InterPro" id="IPR052784">
    <property type="entry name" value="Perforin-1_pore-forming"/>
</dbReference>
<keyword evidence="5" id="KW-0472">Membrane</keyword>
<dbReference type="PROSITE" id="PS00279">
    <property type="entry name" value="MACPF_1"/>
    <property type="match status" value="1"/>
</dbReference>
<dbReference type="GO" id="GO:0022829">
    <property type="term" value="F:wide pore channel activity"/>
    <property type="evidence" value="ECO:0007669"/>
    <property type="project" value="TreeGrafter"/>
</dbReference>
<name>A0A9Q0RNF8_BLOTA</name>
<evidence type="ECO:0000256" key="3">
    <source>
        <dbReference type="ARBA" id="ARBA00022525"/>
    </source>
</evidence>
<dbReference type="PANTHER" id="PTHR46096">
    <property type="entry name" value="PERFORIN-1"/>
    <property type="match status" value="1"/>
</dbReference>
<evidence type="ECO:0000256" key="5">
    <source>
        <dbReference type="ARBA" id="ARBA00023136"/>
    </source>
</evidence>
<evidence type="ECO:0000256" key="1">
    <source>
        <dbReference type="ARBA" id="ARBA00004370"/>
    </source>
</evidence>
<protein>
    <recommendedName>
        <fullName evidence="7">MACPF domain-containing protein</fullName>
    </recommendedName>
</protein>
<reference evidence="8" key="1">
    <citation type="submission" date="2022-12" db="EMBL/GenBank/DDBJ databases">
        <title>Genome assemblies of Blomia tropicalis.</title>
        <authorList>
            <person name="Cui Y."/>
        </authorList>
    </citation>
    <scope>NUCLEOTIDE SEQUENCE</scope>
    <source>
        <tissue evidence="8">Adult mites</tissue>
    </source>
</reference>
<accession>A0A9Q0RNF8</accession>
<evidence type="ECO:0000256" key="2">
    <source>
        <dbReference type="ARBA" id="ARBA00004613"/>
    </source>
</evidence>
<organism evidence="8 9">
    <name type="scientific">Blomia tropicalis</name>
    <name type="common">Mite</name>
    <dbReference type="NCBI Taxonomy" id="40697"/>
    <lineage>
        <taxon>Eukaryota</taxon>
        <taxon>Metazoa</taxon>
        <taxon>Ecdysozoa</taxon>
        <taxon>Arthropoda</taxon>
        <taxon>Chelicerata</taxon>
        <taxon>Arachnida</taxon>
        <taxon>Acari</taxon>
        <taxon>Acariformes</taxon>
        <taxon>Sarcoptiformes</taxon>
        <taxon>Astigmata</taxon>
        <taxon>Glycyphagoidea</taxon>
        <taxon>Echimyopodidae</taxon>
        <taxon>Blomia</taxon>
    </lineage>
</organism>